<dbReference type="AlphaFoldDB" id="A0A8K0C5Y2"/>
<evidence type="ECO:0000259" key="7">
    <source>
        <dbReference type="Pfam" id="PF17681"/>
    </source>
</evidence>
<comment type="subcellular location">
    <subcellularLocation>
        <location evidence="5">Cytoplasm</location>
        <location evidence="5">Cytoskeleton</location>
        <location evidence="5">Microtubule organizing center</location>
    </subcellularLocation>
</comment>
<dbReference type="EMBL" id="VTPC01091067">
    <property type="protein sequence ID" value="KAF2879844.1"/>
    <property type="molecule type" value="Genomic_DNA"/>
</dbReference>
<dbReference type="GO" id="GO:0000278">
    <property type="term" value="P:mitotic cell cycle"/>
    <property type="evidence" value="ECO:0007669"/>
    <property type="project" value="TreeGrafter"/>
</dbReference>
<dbReference type="GO" id="GO:0043015">
    <property type="term" value="F:gamma-tubulin binding"/>
    <property type="evidence" value="ECO:0007669"/>
    <property type="project" value="InterPro"/>
</dbReference>
<evidence type="ECO:0000256" key="2">
    <source>
        <dbReference type="ARBA" id="ARBA00022490"/>
    </source>
</evidence>
<dbReference type="GO" id="GO:0000922">
    <property type="term" value="C:spindle pole"/>
    <property type="evidence" value="ECO:0007669"/>
    <property type="project" value="InterPro"/>
</dbReference>
<sequence>MSYSLSEDVVSMIKQLIQQISGLNNESEIFKHIEKNVTAHLKSADTLYFTNQKELDRIIESLCRKFEFHGFSTQARELKHVYDKLTPTDLSKHDRTNRLNVIKFLLGVSESPTNNVYKYPQRFEKGDEEEIIDWPKYLREGIPQWSPPPDDDSSDDWSDILNESVSLSEEKDVIDCSNVNVHDLQTICEQYEGEDCFQRRHNVKVNLLRSVQSQWFNRDRVCFKPNSQDKDANVALKWDDYIQHFTRGLIPIQSSNIISEYKIMREVIWQLYEPHSSYCFAFHGNLLLPKLNVTISSVRMKAFESFLYEFVPYINWLQILKEFHESLARKTNDQIVFPPDTYRSYDFAIQTIIQPIFEILQATEDNIKAQETTVTLLTLAHELRPLFQMVKILKDIHSSVILDFKDNSPLHCATTLLSRLHKGLLYSSSKLEQDLFLTLYLHSLYKYFTIINSWLCRDILEDNTGEFVIADENPKDSHVLFYQTLVKSQSQSIVSTNKSKIQQGEQDWQMEFAIKNLDDNAKSDSLLNLICTQVLQIGKNIHLLRLLGKLHLVPEFTGMYKESFYEAYIEKILKNISVYFDAKNDNDEGLEVCDTDILPLSPTFVFPATCPDECKYLTEMDRLENLVDTSDGFLVQAFQSFFIKNPSVKKEEPEKSLFEKITKLTKTLFPVQQIIEHVFVELLKERFSTSGLMVKNVLINDYNLEKQFSFLKNVFLFNDDLIFPLYRHIFVQLDSGGVWGNHTWLTSLLQDIIMDAYPNFYKECTIEVKDSWKLCRDALKACKMINIQYRINWPVNIIIRDEHMNMYKNLFQFILKIKWALYTLNHLYFSELEPKGKPAKQQHKSLRVLISKLKILRFGLVNIMSNIQHYILGHIFNKFSNKFNKALEEAYDLESLMKAHNDFIQSLHKTCYEFQEYNNTSYGFYLLLYLVRKLKAMWRNIQDIKDEELEKCERSYLMCHKSIDPIINPTGYYAYMIED</sequence>
<dbReference type="InterPro" id="IPR059169">
    <property type="entry name" value="GCP5_N_ext"/>
</dbReference>
<keyword evidence="9" id="KW-1185">Reference proteome</keyword>
<dbReference type="OrthoDB" id="66546at2759"/>
<dbReference type="Pfam" id="PF04130">
    <property type="entry name" value="GCP_C_terminal"/>
    <property type="match status" value="1"/>
</dbReference>
<comment type="caution">
    <text evidence="8">The sequence shown here is derived from an EMBL/GenBank/DDBJ whole genome shotgun (WGS) entry which is preliminary data.</text>
</comment>
<dbReference type="InterPro" id="IPR041470">
    <property type="entry name" value="GCP_N"/>
</dbReference>
<keyword evidence="3 5" id="KW-0493">Microtubule</keyword>
<dbReference type="CDD" id="cd22572">
    <property type="entry name" value="GCP5_NTD"/>
    <property type="match status" value="1"/>
</dbReference>
<evidence type="ECO:0000256" key="1">
    <source>
        <dbReference type="ARBA" id="ARBA00010337"/>
    </source>
</evidence>
<evidence type="ECO:0000313" key="8">
    <source>
        <dbReference type="EMBL" id="KAF2879844.1"/>
    </source>
</evidence>
<dbReference type="InterPro" id="IPR042241">
    <property type="entry name" value="GCP_C_sf"/>
</dbReference>
<organism evidence="8 9">
    <name type="scientific">Ignelater luminosus</name>
    <name type="common">Cucubano</name>
    <name type="synonym">Pyrophorus luminosus</name>
    <dbReference type="NCBI Taxonomy" id="2038154"/>
    <lineage>
        <taxon>Eukaryota</taxon>
        <taxon>Metazoa</taxon>
        <taxon>Ecdysozoa</taxon>
        <taxon>Arthropoda</taxon>
        <taxon>Hexapoda</taxon>
        <taxon>Insecta</taxon>
        <taxon>Pterygota</taxon>
        <taxon>Neoptera</taxon>
        <taxon>Endopterygota</taxon>
        <taxon>Coleoptera</taxon>
        <taxon>Polyphaga</taxon>
        <taxon>Elateriformia</taxon>
        <taxon>Elateroidea</taxon>
        <taxon>Elateridae</taxon>
        <taxon>Agrypninae</taxon>
        <taxon>Pyrophorini</taxon>
        <taxon>Ignelater</taxon>
    </lineage>
</organism>
<reference evidence="8" key="1">
    <citation type="submission" date="2019-08" db="EMBL/GenBank/DDBJ databases">
        <title>The genome of the North American firefly Photinus pyralis.</title>
        <authorList>
            <consortium name="Photinus pyralis genome working group"/>
            <person name="Fallon T.R."/>
            <person name="Sander Lower S.E."/>
            <person name="Weng J.-K."/>
        </authorList>
    </citation>
    <scope>NUCLEOTIDE SEQUENCE</scope>
    <source>
        <strain evidence="8">TRF0915ILg1</strain>
        <tissue evidence="8">Whole body</tissue>
    </source>
</reference>
<dbReference type="GO" id="GO:0007020">
    <property type="term" value="P:microtubule nucleation"/>
    <property type="evidence" value="ECO:0007669"/>
    <property type="project" value="InterPro"/>
</dbReference>
<dbReference type="Gene3D" id="1.20.120.1900">
    <property type="entry name" value="Gamma-tubulin complex, C-terminal domain"/>
    <property type="match status" value="1"/>
</dbReference>
<keyword evidence="2 5" id="KW-0963">Cytoplasm</keyword>
<name>A0A8K0C5Y2_IGNLU</name>
<comment type="similarity">
    <text evidence="1 5">Belongs to the TUBGCP family.</text>
</comment>
<dbReference type="GO" id="GO:0051225">
    <property type="term" value="P:spindle assembly"/>
    <property type="evidence" value="ECO:0007669"/>
    <property type="project" value="TreeGrafter"/>
</dbReference>
<protein>
    <recommendedName>
        <fullName evidence="5">Gamma-tubulin complex component</fullName>
    </recommendedName>
</protein>
<dbReference type="PANTHER" id="PTHR19302:SF33">
    <property type="entry name" value="GAMMA-TUBULIN COMPLEX COMPONENT 5"/>
    <property type="match status" value="1"/>
</dbReference>
<feature type="domain" description="Gamma tubulin complex component protein N-terminal" evidence="7">
    <location>
        <begin position="292"/>
        <end position="549"/>
    </location>
</feature>
<gene>
    <name evidence="8" type="ORF">ILUMI_26328</name>
</gene>
<dbReference type="GO" id="GO:0031122">
    <property type="term" value="P:cytoplasmic microtubule organization"/>
    <property type="evidence" value="ECO:0007669"/>
    <property type="project" value="TreeGrafter"/>
</dbReference>
<evidence type="ECO:0000256" key="5">
    <source>
        <dbReference type="RuleBase" id="RU363050"/>
    </source>
</evidence>
<dbReference type="PANTHER" id="PTHR19302">
    <property type="entry name" value="GAMMA TUBULIN COMPLEX PROTEIN"/>
    <property type="match status" value="1"/>
</dbReference>
<dbReference type="GO" id="GO:0005874">
    <property type="term" value="C:microtubule"/>
    <property type="evidence" value="ECO:0007669"/>
    <property type="project" value="UniProtKB-KW"/>
</dbReference>
<dbReference type="GO" id="GO:0000930">
    <property type="term" value="C:gamma-tubulin complex"/>
    <property type="evidence" value="ECO:0007669"/>
    <property type="project" value="TreeGrafter"/>
</dbReference>
<dbReference type="Proteomes" id="UP000801492">
    <property type="component" value="Unassembled WGS sequence"/>
</dbReference>
<dbReference type="Pfam" id="PF17681">
    <property type="entry name" value="GCP_N_terminal"/>
    <property type="match status" value="1"/>
</dbReference>
<evidence type="ECO:0000313" key="9">
    <source>
        <dbReference type="Proteomes" id="UP000801492"/>
    </source>
</evidence>
<dbReference type="GO" id="GO:0051011">
    <property type="term" value="F:microtubule minus-end binding"/>
    <property type="evidence" value="ECO:0007669"/>
    <property type="project" value="TreeGrafter"/>
</dbReference>
<evidence type="ECO:0000259" key="6">
    <source>
        <dbReference type="Pfam" id="PF04130"/>
    </source>
</evidence>
<feature type="domain" description="Gamma tubulin complex component C-terminal" evidence="6">
    <location>
        <begin position="745"/>
        <end position="911"/>
    </location>
</feature>
<evidence type="ECO:0000256" key="4">
    <source>
        <dbReference type="ARBA" id="ARBA00023212"/>
    </source>
</evidence>
<accession>A0A8K0C5Y2</accession>
<dbReference type="InterPro" id="IPR040457">
    <property type="entry name" value="GCP_C"/>
</dbReference>
<dbReference type="InterPro" id="IPR007259">
    <property type="entry name" value="GCP"/>
</dbReference>
<keyword evidence="4 5" id="KW-0206">Cytoskeleton</keyword>
<proteinExistence type="inferred from homology"/>
<dbReference type="GO" id="GO:0051321">
    <property type="term" value="P:meiotic cell cycle"/>
    <property type="evidence" value="ECO:0007669"/>
    <property type="project" value="TreeGrafter"/>
</dbReference>
<evidence type="ECO:0000256" key="3">
    <source>
        <dbReference type="ARBA" id="ARBA00022701"/>
    </source>
</evidence>